<keyword evidence="2" id="KW-1185">Reference proteome</keyword>
<dbReference type="AlphaFoldDB" id="A0A248JXB3"/>
<evidence type="ECO:0000313" key="2">
    <source>
        <dbReference type="Proteomes" id="UP000197153"/>
    </source>
</evidence>
<accession>A0A248JXB3</accession>
<protein>
    <submittedName>
        <fullName evidence="1">Uncharacterized protein</fullName>
    </submittedName>
</protein>
<reference evidence="1 2" key="1">
    <citation type="submission" date="2017-06" db="EMBL/GenBank/DDBJ databases">
        <title>Complete genome sequence of Nitrospirillum amazonense strain CBAmC, an endophytic nitrogen-fixing and plant growth-promoting bacterium, isolated from sugarcane.</title>
        <authorList>
            <person name="Schwab S."/>
            <person name="dos Santos Teixeira K.R."/>
            <person name="Simoes Araujo J.L."/>
            <person name="Soares Vidal M."/>
            <person name="Borges de Freitas H.R."/>
            <person name="Rivello Crivelaro A.L."/>
            <person name="Bueno de Camargo Nunes A."/>
            <person name="dos Santos C.M."/>
            <person name="Palmeira da Silva Rosa D."/>
            <person name="da Silva Padilha D."/>
            <person name="da Silva E."/>
            <person name="Araujo Terra L."/>
            <person name="Soares Mendes V."/>
            <person name="Farinelli L."/>
            <person name="Magalhaes Cruz L."/>
            <person name="Baldani J.I."/>
        </authorList>
    </citation>
    <scope>NUCLEOTIDE SEQUENCE [LARGE SCALE GENOMIC DNA]</scope>
    <source>
        <strain evidence="1 2">CBAmC</strain>
    </source>
</reference>
<evidence type="ECO:0000313" key="1">
    <source>
        <dbReference type="EMBL" id="ASG23180.1"/>
    </source>
</evidence>
<dbReference type="RefSeq" id="WP_040849813.1">
    <property type="nucleotide sequence ID" value="NZ_CP022111.1"/>
</dbReference>
<dbReference type="EMBL" id="CP022111">
    <property type="protein sequence ID" value="ASG23180.1"/>
    <property type="molecule type" value="Genomic_DNA"/>
</dbReference>
<dbReference type="KEGG" id="nao:Y958_20305"/>
<name>A0A248JXB3_9PROT</name>
<organism evidence="1 2">
    <name type="scientific">Nitrospirillum viridazoti CBAmc</name>
    <dbReference type="NCBI Taxonomy" id="1441467"/>
    <lineage>
        <taxon>Bacteria</taxon>
        <taxon>Pseudomonadati</taxon>
        <taxon>Pseudomonadota</taxon>
        <taxon>Alphaproteobacteria</taxon>
        <taxon>Rhodospirillales</taxon>
        <taxon>Azospirillaceae</taxon>
        <taxon>Nitrospirillum</taxon>
        <taxon>Nitrospirillum viridazoti</taxon>
    </lineage>
</organism>
<gene>
    <name evidence="1" type="ORF">Y958_20305</name>
</gene>
<proteinExistence type="predicted"/>
<dbReference type="Proteomes" id="UP000197153">
    <property type="component" value="Chromosome 2"/>
</dbReference>
<sequence>MESDERRLGDRILSALELAVEQGNLTVAEPLAQALELSMTAFGGPDAVDHRGVPMRLLDALDRLDNLRRAQKVA</sequence>